<feature type="domain" description="RRM" evidence="4">
    <location>
        <begin position="105"/>
        <end position="180"/>
    </location>
</feature>
<name>A0A0N5AJ77_9BILA</name>
<dbReference type="STRING" id="451379.A0A0N5AJ77"/>
<dbReference type="InterPro" id="IPR012677">
    <property type="entry name" value="Nucleotide-bd_a/b_plait_sf"/>
</dbReference>
<protein>
    <submittedName>
        <fullName evidence="6">RRM domain-containing protein</fullName>
    </submittedName>
</protein>
<reference evidence="6" key="1">
    <citation type="submission" date="2017-02" db="UniProtKB">
        <authorList>
            <consortium name="WormBaseParasite"/>
        </authorList>
    </citation>
    <scope>IDENTIFICATION</scope>
</reference>
<dbReference type="PANTHER" id="PTHR13976">
    <property type="entry name" value="HETEROGENEOUS NUCLEAR RIBONUCLEOPROTEIN-RELATED"/>
    <property type="match status" value="1"/>
</dbReference>
<evidence type="ECO:0000313" key="5">
    <source>
        <dbReference type="Proteomes" id="UP000046393"/>
    </source>
</evidence>
<dbReference type="GO" id="GO:0003723">
    <property type="term" value="F:RNA binding"/>
    <property type="evidence" value="ECO:0007669"/>
    <property type="project" value="UniProtKB-UniRule"/>
</dbReference>
<dbReference type="Proteomes" id="UP000046393">
    <property type="component" value="Unplaced"/>
</dbReference>
<feature type="domain" description="RRM" evidence="4">
    <location>
        <begin position="257"/>
        <end position="332"/>
    </location>
</feature>
<proteinExistence type="predicted"/>
<sequence length="414" mass="46306">MANVPSNYVRLRGLPFSAKEDDVRNFLEGLEVLSVTFTLTTMGRASGECYVELVDVESVDESRKFDKKEMSGRYIEVFSVSEGEVNWMVRHGVLKGGDNGMSTNYVVRLRGIPFSATPKDVKEFFDGLEVADVVIDKEPGGRPSGEAFVKFTTKQHAELALERNKNHMGARYVEVFRSSTDEMANAAANVNRAYHMREGPPFRGMMGPRGYDRYNGGPMRGPPMRGAYGRPYDIPYDRYRRLGGNSYDDEIDFEASTRVFMRGLPYSANALDIEDFFKPLNCVDIKLGYNEDRRPSGDAIVIFSTMAEARDALSRNKKCIGTRYIELFSGSNMPPTQKHLVFCRVGRFGGMGPRPGPLSGRGGHMMYDDDYGSGYGSGYGGPGGHQFYDDEYEGRPTGYGRHWNRGGVYVKAAW</sequence>
<dbReference type="AlphaFoldDB" id="A0A0N5AJ77"/>
<dbReference type="SMART" id="SM00360">
    <property type="entry name" value="RRM"/>
    <property type="match status" value="3"/>
</dbReference>
<dbReference type="InterPro" id="IPR050666">
    <property type="entry name" value="ESRP"/>
</dbReference>
<dbReference type="InterPro" id="IPR035979">
    <property type="entry name" value="RBD_domain_sf"/>
</dbReference>
<dbReference type="InterPro" id="IPR000504">
    <property type="entry name" value="RRM_dom"/>
</dbReference>
<dbReference type="WBParaSite" id="SMUV_0000450301-mRNA-1">
    <property type="protein sequence ID" value="SMUV_0000450301-mRNA-1"/>
    <property type="gene ID" value="SMUV_0000450301"/>
</dbReference>
<dbReference type="SUPFAM" id="SSF54928">
    <property type="entry name" value="RNA-binding domain, RBD"/>
    <property type="match status" value="3"/>
</dbReference>
<keyword evidence="5" id="KW-1185">Reference proteome</keyword>
<feature type="domain" description="RRM" evidence="4">
    <location>
        <begin position="7"/>
        <end position="82"/>
    </location>
</feature>
<dbReference type="Gene3D" id="3.30.70.330">
    <property type="match status" value="3"/>
</dbReference>
<keyword evidence="1" id="KW-0677">Repeat</keyword>
<evidence type="ECO:0000259" key="4">
    <source>
        <dbReference type="PROSITE" id="PS50102"/>
    </source>
</evidence>
<dbReference type="Pfam" id="PF00076">
    <property type="entry name" value="RRM_1"/>
    <property type="match status" value="2"/>
</dbReference>
<dbReference type="PROSITE" id="PS50102">
    <property type="entry name" value="RRM"/>
    <property type="match status" value="3"/>
</dbReference>
<accession>A0A0N5AJ77</accession>
<evidence type="ECO:0000256" key="1">
    <source>
        <dbReference type="ARBA" id="ARBA00022737"/>
    </source>
</evidence>
<evidence type="ECO:0000256" key="2">
    <source>
        <dbReference type="ARBA" id="ARBA00022884"/>
    </source>
</evidence>
<organism evidence="5 6">
    <name type="scientific">Syphacia muris</name>
    <dbReference type="NCBI Taxonomy" id="451379"/>
    <lineage>
        <taxon>Eukaryota</taxon>
        <taxon>Metazoa</taxon>
        <taxon>Ecdysozoa</taxon>
        <taxon>Nematoda</taxon>
        <taxon>Chromadorea</taxon>
        <taxon>Rhabditida</taxon>
        <taxon>Spirurina</taxon>
        <taxon>Oxyuridomorpha</taxon>
        <taxon>Oxyuroidea</taxon>
        <taxon>Oxyuridae</taxon>
        <taxon>Syphacia</taxon>
    </lineage>
</organism>
<evidence type="ECO:0000313" key="6">
    <source>
        <dbReference type="WBParaSite" id="SMUV_0000450301-mRNA-1"/>
    </source>
</evidence>
<keyword evidence="2 3" id="KW-0694">RNA-binding</keyword>
<evidence type="ECO:0000256" key="3">
    <source>
        <dbReference type="PROSITE-ProRule" id="PRU00176"/>
    </source>
</evidence>
<dbReference type="CDD" id="cd12254">
    <property type="entry name" value="RRM_hnRNPH_ESRPs_RBM12_like"/>
    <property type="match status" value="1"/>
</dbReference>